<keyword evidence="2" id="KW-1185">Reference proteome</keyword>
<dbReference type="HOGENOM" id="CLU_118540_0_0_11"/>
<protein>
    <recommendedName>
        <fullName evidence="3">DivIVA domain repeat protein</fullName>
    </recommendedName>
</protein>
<dbReference type="STRING" id="888050.HMPREF9004_1555"/>
<evidence type="ECO:0008006" key="3">
    <source>
        <dbReference type="Google" id="ProtNLM"/>
    </source>
</evidence>
<evidence type="ECO:0000313" key="2">
    <source>
        <dbReference type="Proteomes" id="UP000013015"/>
    </source>
</evidence>
<dbReference type="AlphaFoldDB" id="N6W546"/>
<comment type="caution">
    <text evidence="1">The sequence shown here is derived from an EMBL/GenBank/DDBJ whole genome shotgun (WGS) entry which is preliminary data.</text>
</comment>
<dbReference type="EMBL" id="AQHZ01000024">
    <property type="protein sequence ID" value="ENO17645.1"/>
    <property type="molecule type" value="Genomic_DNA"/>
</dbReference>
<proteinExistence type="predicted"/>
<dbReference type="RefSeq" id="WP_005964061.1">
    <property type="nucleotide sequence ID" value="NZ_CP040505.1"/>
</dbReference>
<sequence length="183" mass="20550">MSDAFPKVSFLRNGYAPEHVDAFFEDARRAYEGGVPAERFSSEQVRQATFPLKRGGYRMDAVDAAMNRLEAAFVQRDRLDHVAVNGEAAWLEKIADRATTLYDRLLRPRGERFAHPQKGRGYDVVAVDDLLDRLAAYFDEGRPLSVDEVRTAVFKPARGKKGYLEGPVDAYLGRAVEILLAVE</sequence>
<dbReference type="InterPro" id="IPR019933">
    <property type="entry name" value="DivIVA_domain"/>
</dbReference>
<dbReference type="Proteomes" id="UP000013015">
    <property type="component" value="Unassembled WGS sequence"/>
</dbReference>
<dbReference type="NCBIfam" id="TIGR03543">
    <property type="entry name" value="divI1A_rptt_fam"/>
    <property type="match status" value="1"/>
</dbReference>
<gene>
    <name evidence="1" type="ORF">HMPREF9004_1555</name>
</gene>
<organism evidence="1 2">
    <name type="scientific">Schaalia cardiffensis F0333</name>
    <dbReference type="NCBI Taxonomy" id="888050"/>
    <lineage>
        <taxon>Bacteria</taxon>
        <taxon>Bacillati</taxon>
        <taxon>Actinomycetota</taxon>
        <taxon>Actinomycetes</taxon>
        <taxon>Actinomycetales</taxon>
        <taxon>Actinomycetaceae</taxon>
        <taxon>Schaalia</taxon>
    </lineage>
</organism>
<dbReference type="NCBIfam" id="TIGR03544">
    <property type="entry name" value="DivI1A_domain"/>
    <property type="match status" value="1"/>
</dbReference>
<dbReference type="InterPro" id="IPR019932">
    <property type="entry name" value="CHP03543"/>
</dbReference>
<dbReference type="eggNOG" id="COG3599">
    <property type="taxonomic scope" value="Bacteria"/>
</dbReference>
<reference evidence="1 2" key="1">
    <citation type="submission" date="2013-03" db="EMBL/GenBank/DDBJ databases">
        <title>Reference genome for the Human Microbiome Project.</title>
        <authorList>
            <person name="Aqrawi P."/>
            <person name="Ayvaz T."/>
            <person name="Bess C."/>
            <person name="Blankenburg K."/>
            <person name="Coyle M."/>
            <person name="Deng J."/>
            <person name="Forbes L."/>
            <person name="Fowler G."/>
            <person name="Francisco L."/>
            <person name="Fu Q."/>
            <person name="Gibbs R."/>
            <person name="Gross S."/>
            <person name="Gubbala S."/>
            <person name="Hale W."/>
            <person name="Hemphill L."/>
            <person name="Highlander S."/>
            <person name="Hirani K."/>
            <person name="Jackson L."/>
            <person name="Jakkamsetti A."/>
            <person name="Javaid M."/>
            <person name="Jayaseelan J.C."/>
            <person name="Jiang H."/>
            <person name="Joshi V."/>
            <person name="Korchina V."/>
            <person name="Kovar C."/>
            <person name="Lara F."/>
            <person name="Lee S."/>
            <person name="Liu Y."/>
            <person name="Mata R."/>
            <person name="Mathew T."/>
            <person name="Munidasa M."/>
            <person name="Muzny D."/>
            <person name="Nazareth L."/>
            <person name="Ngo R."/>
            <person name="Nguyen L."/>
            <person name="Nguyen N."/>
            <person name="Okwuonu G."/>
            <person name="Ongeri F."/>
            <person name="Palculict T."/>
            <person name="Patil S."/>
            <person name="Petrosino J."/>
            <person name="Pham C."/>
            <person name="Pham P."/>
            <person name="Pu L.-L."/>
            <person name="Qin X."/>
            <person name="Qu J."/>
            <person name="Reid J."/>
            <person name="Ross M."/>
            <person name="Ruth R."/>
            <person name="Saada N."/>
            <person name="San Lucas F."/>
            <person name="Santibanez J."/>
            <person name="Shang Y."/>
            <person name="Simmons D."/>
            <person name="Song X.-Z."/>
            <person name="Tang L.-Y."/>
            <person name="Thornton R."/>
            <person name="Warren J."/>
            <person name="Weissenberger G."/>
            <person name="Wilczek-Boney K."/>
            <person name="Worley K."/>
            <person name="Youmans B."/>
            <person name="Zhang J."/>
            <person name="Zhang L."/>
            <person name="Zhao Z."/>
            <person name="Zhou C."/>
            <person name="Zhu D."/>
            <person name="Zhu Y."/>
        </authorList>
    </citation>
    <scope>NUCLEOTIDE SEQUENCE [LARGE SCALE GENOMIC DNA]</scope>
    <source>
        <strain evidence="1 2">F0333</strain>
    </source>
</reference>
<dbReference type="PATRIC" id="fig|888050.3.peg.1490"/>
<evidence type="ECO:0000313" key="1">
    <source>
        <dbReference type="EMBL" id="ENO17645.1"/>
    </source>
</evidence>
<dbReference type="OrthoDB" id="3480096at2"/>
<accession>N6W546</accession>
<name>N6W546_9ACTO</name>